<dbReference type="Proteomes" id="UP001162156">
    <property type="component" value="Unassembled WGS sequence"/>
</dbReference>
<evidence type="ECO:0000256" key="3">
    <source>
        <dbReference type="ARBA" id="ARBA00022741"/>
    </source>
</evidence>
<gene>
    <name evidence="10" type="ORF">NQ314_000792</name>
</gene>
<dbReference type="Gene3D" id="1.10.510.10">
    <property type="entry name" value="Transferase(Phosphotransferase) domain 1"/>
    <property type="match status" value="1"/>
</dbReference>
<evidence type="ECO:0000256" key="6">
    <source>
        <dbReference type="ARBA" id="ARBA00047899"/>
    </source>
</evidence>
<evidence type="ECO:0000256" key="8">
    <source>
        <dbReference type="SAM" id="MobiDB-lite"/>
    </source>
</evidence>
<protein>
    <recommendedName>
        <fullName evidence="9">Protein kinase domain-containing protein</fullName>
    </recommendedName>
</protein>
<keyword evidence="2" id="KW-0808">Transferase</keyword>
<evidence type="ECO:0000313" key="10">
    <source>
        <dbReference type="EMBL" id="KAJ8971251.1"/>
    </source>
</evidence>
<keyword evidence="3" id="KW-0547">Nucleotide-binding</keyword>
<evidence type="ECO:0000256" key="7">
    <source>
        <dbReference type="ARBA" id="ARBA00048679"/>
    </source>
</evidence>
<evidence type="ECO:0000313" key="11">
    <source>
        <dbReference type="Proteomes" id="UP001162156"/>
    </source>
</evidence>
<proteinExistence type="predicted"/>
<organism evidence="10 11">
    <name type="scientific">Rhamnusium bicolor</name>
    <dbReference type="NCBI Taxonomy" id="1586634"/>
    <lineage>
        <taxon>Eukaryota</taxon>
        <taxon>Metazoa</taxon>
        <taxon>Ecdysozoa</taxon>
        <taxon>Arthropoda</taxon>
        <taxon>Hexapoda</taxon>
        <taxon>Insecta</taxon>
        <taxon>Pterygota</taxon>
        <taxon>Neoptera</taxon>
        <taxon>Endopterygota</taxon>
        <taxon>Coleoptera</taxon>
        <taxon>Polyphaga</taxon>
        <taxon>Cucujiformia</taxon>
        <taxon>Chrysomeloidea</taxon>
        <taxon>Cerambycidae</taxon>
        <taxon>Lepturinae</taxon>
        <taxon>Rhagiini</taxon>
        <taxon>Rhamnusium</taxon>
    </lineage>
</organism>
<feature type="domain" description="Protein kinase" evidence="9">
    <location>
        <begin position="1"/>
        <end position="71"/>
    </location>
</feature>
<name>A0AAV8ZTR1_9CUCU</name>
<reference evidence="10" key="1">
    <citation type="journal article" date="2023" name="Insect Mol. Biol.">
        <title>Genome sequencing provides insights into the evolution of gene families encoding plant cell wall-degrading enzymes in longhorned beetles.</title>
        <authorList>
            <person name="Shin N.R."/>
            <person name="Okamura Y."/>
            <person name="Kirsch R."/>
            <person name="Pauchet Y."/>
        </authorList>
    </citation>
    <scope>NUCLEOTIDE SEQUENCE</scope>
    <source>
        <strain evidence="10">RBIC_L_NR</strain>
    </source>
</reference>
<evidence type="ECO:0000256" key="1">
    <source>
        <dbReference type="ARBA" id="ARBA00022527"/>
    </source>
</evidence>
<dbReference type="SUPFAM" id="SSF56112">
    <property type="entry name" value="Protein kinase-like (PK-like)"/>
    <property type="match status" value="1"/>
</dbReference>
<keyword evidence="1" id="KW-0723">Serine/threonine-protein kinase</keyword>
<sequence length="203" mass="23208">MGVTLYAFVYGQVPFFDSNIVGLYSKIRHQSVEFPEKPKVSEDLKDLIRKMLVKDPNKRITLPEIKEHAWVTKFGNHPLPSEEENCHLVEVTEEDVAKVITSIPKLDTLILIKHMLKKHSFQNPFLHRRDTTVGQPEVRAASVSVPRQHIGRSGRSNSAPSSYDWHKEKQVSVDSGLECVEEVSLDQNVDEISTKAVRNKERR</sequence>
<evidence type="ECO:0000259" key="9">
    <source>
        <dbReference type="PROSITE" id="PS50011"/>
    </source>
</evidence>
<keyword evidence="11" id="KW-1185">Reference proteome</keyword>
<comment type="caution">
    <text evidence="10">The sequence shown here is derived from an EMBL/GenBank/DDBJ whole genome shotgun (WGS) entry which is preliminary data.</text>
</comment>
<comment type="catalytic activity">
    <reaction evidence="7">
        <text>L-seryl-[protein] + ATP = O-phospho-L-seryl-[protein] + ADP + H(+)</text>
        <dbReference type="Rhea" id="RHEA:17989"/>
        <dbReference type="Rhea" id="RHEA-COMP:9863"/>
        <dbReference type="Rhea" id="RHEA-COMP:11604"/>
        <dbReference type="ChEBI" id="CHEBI:15378"/>
        <dbReference type="ChEBI" id="CHEBI:29999"/>
        <dbReference type="ChEBI" id="CHEBI:30616"/>
        <dbReference type="ChEBI" id="CHEBI:83421"/>
        <dbReference type="ChEBI" id="CHEBI:456216"/>
        <dbReference type="EC" id="2.7.11.1"/>
    </reaction>
</comment>
<dbReference type="GO" id="GO:0004674">
    <property type="term" value="F:protein serine/threonine kinase activity"/>
    <property type="evidence" value="ECO:0007669"/>
    <property type="project" value="UniProtKB-KW"/>
</dbReference>
<dbReference type="PANTHER" id="PTHR24350">
    <property type="entry name" value="SERINE/THREONINE-PROTEIN KINASE IAL-RELATED"/>
    <property type="match status" value="1"/>
</dbReference>
<comment type="catalytic activity">
    <reaction evidence="6">
        <text>L-threonyl-[protein] + ATP = O-phospho-L-threonyl-[protein] + ADP + H(+)</text>
        <dbReference type="Rhea" id="RHEA:46608"/>
        <dbReference type="Rhea" id="RHEA-COMP:11060"/>
        <dbReference type="Rhea" id="RHEA-COMP:11605"/>
        <dbReference type="ChEBI" id="CHEBI:15378"/>
        <dbReference type="ChEBI" id="CHEBI:30013"/>
        <dbReference type="ChEBI" id="CHEBI:30616"/>
        <dbReference type="ChEBI" id="CHEBI:61977"/>
        <dbReference type="ChEBI" id="CHEBI:456216"/>
        <dbReference type="EC" id="2.7.11.1"/>
    </reaction>
</comment>
<evidence type="ECO:0000256" key="4">
    <source>
        <dbReference type="ARBA" id="ARBA00022777"/>
    </source>
</evidence>
<evidence type="ECO:0000256" key="2">
    <source>
        <dbReference type="ARBA" id="ARBA00022679"/>
    </source>
</evidence>
<dbReference type="GO" id="GO:0005524">
    <property type="term" value="F:ATP binding"/>
    <property type="evidence" value="ECO:0007669"/>
    <property type="project" value="UniProtKB-KW"/>
</dbReference>
<dbReference type="AlphaFoldDB" id="A0AAV8ZTR1"/>
<dbReference type="InterPro" id="IPR000719">
    <property type="entry name" value="Prot_kinase_dom"/>
</dbReference>
<accession>A0AAV8ZTR1</accession>
<evidence type="ECO:0000256" key="5">
    <source>
        <dbReference type="ARBA" id="ARBA00022840"/>
    </source>
</evidence>
<keyword evidence="5" id="KW-0067">ATP-binding</keyword>
<dbReference type="PROSITE" id="PS50011">
    <property type="entry name" value="PROTEIN_KINASE_DOM"/>
    <property type="match status" value="1"/>
</dbReference>
<dbReference type="EMBL" id="JANEYF010000235">
    <property type="protein sequence ID" value="KAJ8971251.1"/>
    <property type="molecule type" value="Genomic_DNA"/>
</dbReference>
<keyword evidence="4" id="KW-0418">Kinase</keyword>
<dbReference type="Pfam" id="PF00069">
    <property type="entry name" value="Pkinase"/>
    <property type="match status" value="1"/>
</dbReference>
<feature type="region of interest" description="Disordered" evidence="8">
    <location>
        <begin position="146"/>
        <end position="167"/>
    </location>
</feature>
<dbReference type="InterPro" id="IPR030616">
    <property type="entry name" value="Aur-like"/>
</dbReference>
<dbReference type="InterPro" id="IPR011009">
    <property type="entry name" value="Kinase-like_dom_sf"/>
</dbReference>